<keyword evidence="4" id="KW-0472">Membrane</keyword>
<reference evidence="7 8" key="1">
    <citation type="submission" date="2016-10" db="EMBL/GenBank/DDBJ databases">
        <authorList>
            <person name="de Groot N.N."/>
        </authorList>
    </citation>
    <scope>NUCLEOTIDE SEQUENCE [LARGE SCALE GENOMIC DNA]</scope>
    <source>
        <strain evidence="7 8">CGMCC 1.7659</strain>
    </source>
</reference>
<keyword evidence="4" id="KW-1133">Transmembrane helix</keyword>
<dbReference type="InterPro" id="IPR043128">
    <property type="entry name" value="Rev_trsase/Diguanyl_cyclase"/>
</dbReference>
<comment type="catalytic activity">
    <reaction evidence="3">
        <text>2 GTP = 3',3'-c-di-GMP + 2 diphosphate</text>
        <dbReference type="Rhea" id="RHEA:24898"/>
        <dbReference type="ChEBI" id="CHEBI:33019"/>
        <dbReference type="ChEBI" id="CHEBI:37565"/>
        <dbReference type="ChEBI" id="CHEBI:58805"/>
        <dbReference type="EC" id="2.7.7.65"/>
    </reaction>
</comment>
<dbReference type="InterPro" id="IPR011623">
    <property type="entry name" value="7TMR_DISM_rcpt_extracell_dom1"/>
</dbReference>
<dbReference type="PROSITE" id="PS50887">
    <property type="entry name" value="GGDEF"/>
    <property type="match status" value="1"/>
</dbReference>
<dbReference type="OrthoDB" id="9803824at2"/>
<dbReference type="Gene3D" id="3.30.70.270">
    <property type="match status" value="1"/>
</dbReference>
<evidence type="ECO:0000256" key="3">
    <source>
        <dbReference type="ARBA" id="ARBA00034247"/>
    </source>
</evidence>
<dbReference type="FunFam" id="3.30.70.270:FF:000001">
    <property type="entry name" value="Diguanylate cyclase domain protein"/>
    <property type="match status" value="1"/>
</dbReference>
<dbReference type="STRING" id="578942.SAMN05216289_1422"/>
<dbReference type="Pfam" id="PF07695">
    <property type="entry name" value="7TMR-DISM_7TM"/>
    <property type="match status" value="1"/>
</dbReference>
<dbReference type="Proteomes" id="UP000198575">
    <property type="component" value="Unassembled WGS sequence"/>
</dbReference>
<dbReference type="GO" id="GO:0043709">
    <property type="term" value="P:cell adhesion involved in single-species biofilm formation"/>
    <property type="evidence" value="ECO:0007669"/>
    <property type="project" value="TreeGrafter"/>
</dbReference>
<protein>
    <recommendedName>
        <fullName evidence="2">diguanylate cyclase</fullName>
        <ecNumber evidence="2">2.7.7.65</ecNumber>
    </recommendedName>
</protein>
<dbReference type="PANTHER" id="PTHR45138">
    <property type="entry name" value="REGULATORY COMPONENTS OF SENSORY TRANSDUCTION SYSTEM"/>
    <property type="match status" value="1"/>
</dbReference>
<dbReference type="NCBIfam" id="TIGR00254">
    <property type="entry name" value="GGDEF"/>
    <property type="match status" value="1"/>
</dbReference>
<sequence length="606" mass="65925">MHIRSGGRWPGRERALLAIMMIAMLAATPAMAQQVRLGAGSVVGVEPAQVGSTTTPELSPFADPASPLGRYALLLDEQPGQPLTLEQARAHLAAGDFRRSTVDIPNLGNRSPPRWLHFAIDNTQPAARDYRIYVAEGWTDRVDAWLIRAGEIRLHWQGGDERSPSHYLRPGIGFAFDASLPPGPSELFLRVDSVDSVALAPRIVALADASELEGAAQHWLGLVHGFLLALVVTYGLLWLTLRETSLLRYVAYVASYLYMHLAYSGIAAHALWPDSPAIGRFAILVGMTLFASSGIAFARQFLRMRQWAPRLDRTLAWLVRLALAAMAIFVVANAQGPAVDFAFAYIMAFTLLMVAFGVLGVRHRQDQAKLFLVASLISMIGAMVATLAVMGKLPFNAVTFRAIEIGVMTEASIWALALGLRLRRDREGRVRALQLAQHDPLTGLLNRRGFLDRALPALKTASSAATPLAVIMLDIDHFKSINDQHGHDAGDRTLVAVAECLRDLVSSDGLIARWGGEEFVILLPAMPQTEAVATAERLRARLADLTVILSDGREIRLTVSLGIAISTTATGLEDLLRQADDALYKAKQAGRNRAEIWAPLEMGAAE</sequence>
<name>A0A1I5AS23_9GAMM</name>
<dbReference type="GO" id="GO:1902201">
    <property type="term" value="P:negative regulation of bacterial-type flagellum-dependent cell motility"/>
    <property type="evidence" value="ECO:0007669"/>
    <property type="project" value="TreeGrafter"/>
</dbReference>
<dbReference type="SUPFAM" id="SSF55073">
    <property type="entry name" value="Nucleotide cyclase"/>
    <property type="match status" value="1"/>
</dbReference>
<dbReference type="PANTHER" id="PTHR45138:SF9">
    <property type="entry name" value="DIGUANYLATE CYCLASE DGCM-RELATED"/>
    <property type="match status" value="1"/>
</dbReference>
<feature type="transmembrane region" description="Helical" evidence="4">
    <location>
        <begin position="370"/>
        <end position="390"/>
    </location>
</feature>
<dbReference type="InterPro" id="IPR011622">
    <property type="entry name" value="7TMR_DISM_rcpt_extracell_dom2"/>
</dbReference>
<evidence type="ECO:0000256" key="5">
    <source>
        <dbReference type="SAM" id="SignalP"/>
    </source>
</evidence>
<dbReference type="EMBL" id="FOVF01000042">
    <property type="protein sequence ID" value="SFN65190.1"/>
    <property type="molecule type" value="Genomic_DNA"/>
</dbReference>
<feature type="transmembrane region" description="Helical" evidence="4">
    <location>
        <begin position="341"/>
        <end position="361"/>
    </location>
</feature>
<dbReference type="InterPro" id="IPR050469">
    <property type="entry name" value="Diguanylate_Cyclase"/>
</dbReference>
<keyword evidence="5" id="KW-0732">Signal</keyword>
<feature type="transmembrane region" description="Helical" evidence="4">
    <location>
        <begin position="278"/>
        <end position="302"/>
    </location>
</feature>
<dbReference type="SMART" id="SM00267">
    <property type="entry name" value="GGDEF"/>
    <property type="match status" value="1"/>
</dbReference>
<evidence type="ECO:0000256" key="1">
    <source>
        <dbReference type="ARBA" id="ARBA00001946"/>
    </source>
</evidence>
<feature type="signal peptide" evidence="5">
    <location>
        <begin position="1"/>
        <end position="32"/>
    </location>
</feature>
<dbReference type="Pfam" id="PF07696">
    <property type="entry name" value="7TMR-DISMED2"/>
    <property type="match status" value="1"/>
</dbReference>
<feature type="transmembrane region" description="Helical" evidence="4">
    <location>
        <begin position="219"/>
        <end position="237"/>
    </location>
</feature>
<keyword evidence="4" id="KW-0812">Transmembrane</keyword>
<dbReference type="AlphaFoldDB" id="A0A1I5AS23"/>
<dbReference type="InterPro" id="IPR000160">
    <property type="entry name" value="GGDEF_dom"/>
</dbReference>
<feature type="chain" id="PRO_5011470467" description="diguanylate cyclase" evidence="5">
    <location>
        <begin position="33"/>
        <end position="606"/>
    </location>
</feature>
<feature type="domain" description="GGDEF" evidence="6">
    <location>
        <begin position="466"/>
        <end position="599"/>
    </location>
</feature>
<dbReference type="GO" id="GO:0052621">
    <property type="term" value="F:diguanylate cyclase activity"/>
    <property type="evidence" value="ECO:0007669"/>
    <property type="project" value="UniProtKB-EC"/>
</dbReference>
<evidence type="ECO:0000313" key="7">
    <source>
        <dbReference type="EMBL" id="SFN65190.1"/>
    </source>
</evidence>
<gene>
    <name evidence="7" type="ORF">SAMN05216289_1422</name>
</gene>
<evidence type="ECO:0000256" key="4">
    <source>
        <dbReference type="SAM" id="Phobius"/>
    </source>
</evidence>
<dbReference type="GO" id="GO:0005886">
    <property type="term" value="C:plasma membrane"/>
    <property type="evidence" value="ECO:0007669"/>
    <property type="project" value="TreeGrafter"/>
</dbReference>
<keyword evidence="8" id="KW-1185">Reference proteome</keyword>
<proteinExistence type="predicted"/>
<dbReference type="Gene3D" id="2.60.40.2380">
    <property type="match status" value="1"/>
</dbReference>
<evidence type="ECO:0000256" key="2">
    <source>
        <dbReference type="ARBA" id="ARBA00012528"/>
    </source>
</evidence>
<accession>A0A1I5AS23</accession>
<evidence type="ECO:0000313" key="8">
    <source>
        <dbReference type="Proteomes" id="UP000198575"/>
    </source>
</evidence>
<dbReference type="EC" id="2.7.7.65" evidence="2"/>
<feature type="transmembrane region" description="Helical" evidence="4">
    <location>
        <begin position="402"/>
        <end position="422"/>
    </location>
</feature>
<feature type="transmembrane region" description="Helical" evidence="4">
    <location>
        <begin position="249"/>
        <end position="272"/>
    </location>
</feature>
<evidence type="ECO:0000259" key="6">
    <source>
        <dbReference type="PROSITE" id="PS50887"/>
    </source>
</evidence>
<organism evidence="7 8">
    <name type="scientific">Dokdonella immobilis</name>
    <dbReference type="NCBI Taxonomy" id="578942"/>
    <lineage>
        <taxon>Bacteria</taxon>
        <taxon>Pseudomonadati</taxon>
        <taxon>Pseudomonadota</taxon>
        <taxon>Gammaproteobacteria</taxon>
        <taxon>Lysobacterales</taxon>
        <taxon>Rhodanobacteraceae</taxon>
        <taxon>Dokdonella</taxon>
    </lineage>
</organism>
<dbReference type="CDD" id="cd01949">
    <property type="entry name" value="GGDEF"/>
    <property type="match status" value="1"/>
</dbReference>
<comment type="cofactor">
    <cofactor evidence="1">
        <name>Mg(2+)</name>
        <dbReference type="ChEBI" id="CHEBI:18420"/>
    </cofactor>
</comment>
<dbReference type="Pfam" id="PF00990">
    <property type="entry name" value="GGDEF"/>
    <property type="match status" value="1"/>
</dbReference>
<feature type="transmembrane region" description="Helical" evidence="4">
    <location>
        <begin position="314"/>
        <end position="335"/>
    </location>
</feature>
<dbReference type="InterPro" id="IPR029787">
    <property type="entry name" value="Nucleotide_cyclase"/>
</dbReference>